<reference evidence="4 5" key="1">
    <citation type="journal article" date="2016" name="Sci. Rep.">
        <title>Metabolic traits of an uncultured archaeal lineage -MSBL1- from brine pools of the Red Sea.</title>
        <authorList>
            <person name="Mwirichia R."/>
            <person name="Alam I."/>
            <person name="Rashid M."/>
            <person name="Vinu M."/>
            <person name="Ba-Alawi W."/>
            <person name="Anthony Kamau A."/>
            <person name="Kamanda Ngugi D."/>
            <person name="Goker M."/>
            <person name="Klenk H.P."/>
            <person name="Bajic V."/>
            <person name="Stingl U."/>
        </authorList>
    </citation>
    <scope>NUCLEOTIDE SEQUENCE [LARGE SCALE GENOMIC DNA]</scope>
    <source>
        <strain evidence="4">SCGC-AAA259M10</strain>
    </source>
</reference>
<dbReference type="Gene3D" id="3.90.1150.10">
    <property type="entry name" value="Aspartate Aminotransferase, domain 1"/>
    <property type="match status" value="1"/>
</dbReference>
<dbReference type="GO" id="GO:0019264">
    <property type="term" value="P:glycine biosynthetic process from serine"/>
    <property type="evidence" value="ECO:0007669"/>
    <property type="project" value="TreeGrafter"/>
</dbReference>
<gene>
    <name evidence="4" type="ORF">AKJ40_04800</name>
</gene>
<evidence type="ECO:0000313" key="4">
    <source>
        <dbReference type="EMBL" id="KXA98432.1"/>
    </source>
</evidence>
<dbReference type="PANTHER" id="PTHR11680">
    <property type="entry name" value="SERINE HYDROXYMETHYLTRANSFERASE"/>
    <property type="match status" value="1"/>
</dbReference>
<dbReference type="Pfam" id="PF00464">
    <property type="entry name" value="SHMT"/>
    <property type="match status" value="1"/>
</dbReference>
<dbReference type="InterPro" id="IPR015422">
    <property type="entry name" value="PyrdxlP-dep_Trfase_small"/>
</dbReference>
<keyword evidence="4" id="KW-0489">Methyltransferase</keyword>
<evidence type="ECO:0000256" key="1">
    <source>
        <dbReference type="ARBA" id="ARBA00001933"/>
    </source>
</evidence>
<dbReference type="InterPro" id="IPR015424">
    <property type="entry name" value="PyrdxlP-dep_Trfase"/>
</dbReference>
<evidence type="ECO:0000256" key="2">
    <source>
        <dbReference type="ARBA" id="ARBA00022898"/>
    </source>
</evidence>
<feature type="non-terminal residue" evidence="4">
    <location>
        <position position="1"/>
    </location>
</feature>
<sequence length="144" mass="16800">KALAGALYERGFDVLAEHKGFTESHTILIDITKLKDKVGLGKDVEQRLEKANIILNRNLLPWDIREDRHFENPGGIRMGTSEVTRLGMEESEMKAIADFFERLLIDEEKPEKVKEEVVEFRSDYQDMHYCFESDKKAHEYIEIL</sequence>
<dbReference type="GO" id="GO:0008168">
    <property type="term" value="F:methyltransferase activity"/>
    <property type="evidence" value="ECO:0007669"/>
    <property type="project" value="UniProtKB-KW"/>
</dbReference>
<keyword evidence="4" id="KW-0808">Transferase</keyword>
<protein>
    <submittedName>
        <fullName evidence="4">Serine hydroxymethyltransferase</fullName>
    </submittedName>
</protein>
<dbReference type="EMBL" id="LHXU01000112">
    <property type="protein sequence ID" value="KXA98432.1"/>
    <property type="molecule type" value="Genomic_DNA"/>
</dbReference>
<organism evidence="4 5">
    <name type="scientific">candidate division MSBL1 archaeon SCGC-AAA259M10</name>
    <dbReference type="NCBI Taxonomy" id="1698270"/>
    <lineage>
        <taxon>Archaea</taxon>
        <taxon>Methanobacteriati</taxon>
        <taxon>Methanobacteriota</taxon>
        <taxon>candidate division MSBL1</taxon>
    </lineage>
</organism>
<evidence type="ECO:0000259" key="3">
    <source>
        <dbReference type="Pfam" id="PF00464"/>
    </source>
</evidence>
<dbReference type="GO" id="GO:0030170">
    <property type="term" value="F:pyridoxal phosphate binding"/>
    <property type="evidence" value="ECO:0007669"/>
    <property type="project" value="TreeGrafter"/>
</dbReference>
<dbReference type="AlphaFoldDB" id="A0A133UW56"/>
<dbReference type="PANTHER" id="PTHR11680:SF35">
    <property type="entry name" value="SERINE HYDROXYMETHYLTRANSFERASE 1"/>
    <property type="match status" value="1"/>
</dbReference>
<dbReference type="InterPro" id="IPR049943">
    <property type="entry name" value="Ser_HO-MeTrfase-like"/>
</dbReference>
<name>A0A133UW56_9EURY</name>
<proteinExistence type="predicted"/>
<comment type="cofactor">
    <cofactor evidence="1">
        <name>pyridoxal 5'-phosphate</name>
        <dbReference type="ChEBI" id="CHEBI:597326"/>
    </cofactor>
</comment>
<dbReference type="InterPro" id="IPR039429">
    <property type="entry name" value="SHMT-like_dom"/>
</dbReference>
<dbReference type="GO" id="GO:0032259">
    <property type="term" value="P:methylation"/>
    <property type="evidence" value="ECO:0007669"/>
    <property type="project" value="UniProtKB-KW"/>
</dbReference>
<comment type="caution">
    <text evidence="4">The sequence shown here is derived from an EMBL/GenBank/DDBJ whole genome shotgun (WGS) entry which is preliminary data.</text>
</comment>
<feature type="domain" description="Serine hydroxymethyltransferase-like" evidence="3">
    <location>
        <begin position="1"/>
        <end position="99"/>
    </location>
</feature>
<accession>A0A133UW56</accession>
<dbReference type="GO" id="GO:0004372">
    <property type="term" value="F:glycine hydroxymethyltransferase activity"/>
    <property type="evidence" value="ECO:0007669"/>
    <property type="project" value="TreeGrafter"/>
</dbReference>
<dbReference type="GO" id="GO:0005737">
    <property type="term" value="C:cytoplasm"/>
    <property type="evidence" value="ECO:0007669"/>
    <property type="project" value="TreeGrafter"/>
</dbReference>
<keyword evidence="5" id="KW-1185">Reference proteome</keyword>
<dbReference type="GO" id="GO:0046653">
    <property type="term" value="P:tetrahydrofolate metabolic process"/>
    <property type="evidence" value="ECO:0007669"/>
    <property type="project" value="TreeGrafter"/>
</dbReference>
<keyword evidence="2" id="KW-0663">Pyridoxal phosphate</keyword>
<dbReference type="SUPFAM" id="SSF53383">
    <property type="entry name" value="PLP-dependent transferases"/>
    <property type="match status" value="1"/>
</dbReference>
<evidence type="ECO:0000313" key="5">
    <source>
        <dbReference type="Proteomes" id="UP000070341"/>
    </source>
</evidence>
<dbReference type="Proteomes" id="UP000070341">
    <property type="component" value="Unassembled WGS sequence"/>
</dbReference>